<evidence type="ECO:0000313" key="2">
    <source>
        <dbReference type="Proteomes" id="UP000821866"/>
    </source>
</evidence>
<evidence type="ECO:0000313" key="1">
    <source>
        <dbReference type="EMBL" id="KAH7955231.1"/>
    </source>
</evidence>
<gene>
    <name evidence="1" type="ORF">HPB51_028171</name>
</gene>
<dbReference type="EMBL" id="JABSTU010004839">
    <property type="protein sequence ID" value="KAH7955231.1"/>
    <property type="molecule type" value="Genomic_DNA"/>
</dbReference>
<sequence>MDETWVTARHPRSIAWTDTVVQKWGCRFARANGLMTGLIQPFGKCQCPISTHIGSEDGFIDGCLDVLRGQKTGDYHEKMGRNRLEGWFKDTVQKLPAGSIIVLDNTACFSWREEKLLTMA</sequence>
<dbReference type="AlphaFoldDB" id="A0A9J6CY70"/>
<accession>A0A9J6CY70</accession>
<comment type="caution">
    <text evidence="1">The sequence shown here is derived from an EMBL/GenBank/DDBJ whole genome shotgun (WGS) entry which is preliminary data.</text>
</comment>
<organism evidence="1 2">
    <name type="scientific">Rhipicephalus microplus</name>
    <name type="common">Cattle tick</name>
    <name type="synonym">Boophilus microplus</name>
    <dbReference type="NCBI Taxonomy" id="6941"/>
    <lineage>
        <taxon>Eukaryota</taxon>
        <taxon>Metazoa</taxon>
        <taxon>Ecdysozoa</taxon>
        <taxon>Arthropoda</taxon>
        <taxon>Chelicerata</taxon>
        <taxon>Arachnida</taxon>
        <taxon>Acari</taxon>
        <taxon>Parasitiformes</taxon>
        <taxon>Ixodida</taxon>
        <taxon>Ixodoidea</taxon>
        <taxon>Ixodidae</taxon>
        <taxon>Rhipicephalinae</taxon>
        <taxon>Rhipicephalus</taxon>
        <taxon>Boophilus</taxon>
    </lineage>
</organism>
<reference evidence="1" key="1">
    <citation type="journal article" date="2020" name="Cell">
        <title>Large-Scale Comparative Analyses of Tick Genomes Elucidate Their Genetic Diversity and Vector Capacities.</title>
        <authorList>
            <consortium name="Tick Genome and Microbiome Consortium (TIGMIC)"/>
            <person name="Jia N."/>
            <person name="Wang J."/>
            <person name="Shi W."/>
            <person name="Du L."/>
            <person name="Sun Y."/>
            <person name="Zhan W."/>
            <person name="Jiang J.F."/>
            <person name="Wang Q."/>
            <person name="Zhang B."/>
            <person name="Ji P."/>
            <person name="Bell-Sakyi L."/>
            <person name="Cui X.M."/>
            <person name="Yuan T.T."/>
            <person name="Jiang B.G."/>
            <person name="Yang W.F."/>
            <person name="Lam T.T."/>
            <person name="Chang Q.C."/>
            <person name="Ding S.J."/>
            <person name="Wang X.J."/>
            <person name="Zhu J.G."/>
            <person name="Ruan X.D."/>
            <person name="Zhao L."/>
            <person name="Wei J.T."/>
            <person name="Ye R.Z."/>
            <person name="Que T.C."/>
            <person name="Du C.H."/>
            <person name="Zhou Y.H."/>
            <person name="Cheng J.X."/>
            <person name="Dai P.F."/>
            <person name="Guo W.B."/>
            <person name="Han X.H."/>
            <person name="Huang E.J."/>
            <person name="Li L.F."/>
            <person name="Wei W."/>
            <person name="Gao Y.C."/>
            <person name="Liu J.Z."/>
            <person name="Shao H.Z."/>
            <person name="Wang X."/>
            <person name="Wang C.C."/>
            <person name="Yang T.C."/>
            <person name="Huo Q.B."/>
            <person name="Li W."/>
            <person name="Chen H.Y."/>
            <person name="Chen S.E."/>
            <person name="Zhou L.G."/>
            <person name="Ni X.B."/>
            <person name="Tian J.H."/>
            <person name="Sheng Y."/>
            <person name="Liu T."/>
            <person name="Pan Y.S."/>
            <person name="Xia L.Y."/>
            <person name="Li J."/>
            <person name="Zhao F."/>
            <person name="Cao W.C."/>
        </authorList>
    </citation>
    <scope>NUCLEOTIDE SEQUENCE</scope>
    <source>
        <strain evidence="1">Rmic-2018</strain>
    </source>
</reference>
<dbReference type="Proteomes" id="UP000821866">
    <property type="component" value="Unassembled WGS sequence"/>
</dbReference>
<reference evidence="1" key="2">
    <citation type="submission" date="2021-09" db="EMBL/GenBank/DDBJ databases">
        <authorList>
            <person name="Jia N."/>
            <person name="Wang J."/>
            <person name="Shi W."/>
            <person name="Du L."/>
            <person name="Sun Y."/>
            <person name="Zhan W."/>
            <person name="Jiang J."/>
            <person name="Wang Q."/>
            <person name="Zhang B."/>
            <person name="Ji P."/>
            <person name="Sakyi L.B."/>
            <person name="Cui X."/>
            <person name="Yuan T."/>
            <person name="Jiang B."/>
            <person name="Yang W."/>
            <person name="Lam T.T.-Y."/>
            <person name="Chang Q."/>
            <person name="Ding S."/>
            <person name="Wang X."/>
            <person name="Zhu J."/>
            <person name="Ruan X."/>
            <person name="Zhao L."/>
            <person name="Wei J."/>
            <person name="Que T."/>
            <person name="Du C."/>
            <person name="Cheng J."/>
            <person name="Dai P."/>
            <person name="Han X."/>
            <person name="Huang E."/>
            <person name="Gao Y."/>
            <person name="Liu J."/>
            <person name="Shao H."/>
            <person name="Ye R."/>
            <person name="Li L."/>
            <person name="Wei W."/>
            <person name="Wang X."/>
            <person name="Wang C."/>
            <person name="Huo Q."/>
            <person name="Li W."/>
            <person name="Guo W."/>
            <person name="Chen H."/>
            <person name="Chen S."/>
            <person name="Zhou L."/>
            <person name="Zhou L."/>
            <person name="Ni X."/>
            <person name="Tian J."/>
            <person name="Zhou Y."/>
            <person name="Sheng Y."/>
            <person name="Liu T."/>
            <person name="Pan Y."/>
            <person name="Xia L."/>
            <person name="Li J."/>
            <person name="Zhao F."/>
            <person name="Cao W."/>
        </authorList>
    </citation>
    <scope>NUCLEOTIDE SEQUENCE</scope>
    <source>
        <strain evidence="1">Rmic-2018</strain>
        <tissue evidence="1">Larvae</tissue>
    </source>
</reference>
<protein>
    <submittedName>
        <fullName evidence="1">Uncharacterized protein</fullName>
    </submittedName>
</protein>
<name>A0A9J6CY70_RHIMP</name>
<keyword evidence="2" id="KW-1185">Reference proteome</keyword>
<proteinExistence type="predicted"/>